<comment type="caution">
    <text evidence="2">The sequence shown here is derived from an EMBL/GenBank/DDBJ whole genome shotgun (WGS) entry which is preliminary data.</text>
</comment>
<dbReference type="RefSeq" id="WP_170093928.1">
    <property type="nucleotide sequence ID" value="NZ_WOYG01000001.1"/>
</dbReference>
<dbReference type="Proteomes" id="UP000608662">
    <property type="component" value="Unassembled WGS sequence"/>
</dbReference>
<accession>A0A847TVY4</accession>
<reference evidence="2" key="1">
    <citation type="submission" date="2019-12" db="EMBL/GenBank/DDBJ databases">
        <title>Whole-genome sequence of Halomicrobium mukohataei pws1.</title>
        <authorList>
            <person name="Verma D.K."/>
            <person name="Gopal K."/>
            <person name="Prasad E.S."/>
        </authorList>
    </citation>
    <scope>NUCLEOTIDE SEQUENCE</scope>
    <source>
        <strain evidence="2">Pws1</strain>
    </source>
</reference>
<gene>
    <name evidence="2" type="ORF">GOC74_09645</name>
</gene>
<organism evidence="2 3">
    <name type="scientific">Halomicrobium mukohataei</name>
    <dbReference type="NCBI Taxonomy" id="57705"/>
    <lineage>
        <taxon>Archaea</taxon>
        <taxon>Methanobacteriati</taxon>
        <taxon>Methanobacteriota</taxon>
        <taxon>Stenosarchaea group</taxon>
        <taxon>Halobacteria</taxon>
        <taxon>Halobacteriales</taxon>
        <taxon>Haloarculaceae</taxon>
        <taxon>Halomicrobium</taxon>
    </lineage>
</organism>
<dbReference type="Pfam" id="PF24351">
    <property type="entry name" value="DUF7511"/>
    <property type="match status" value="1"/>
</dbReference>
<evidence type="ECO:0000313" key="3">
    <source>
        <dbReference type="Proteomes" id="UP000608662"/>
    </source>
</evidence>
<sequence>MSLHGTRATACAGRALELQATVVEYDDAPDRCTVSPRSVEEGERTTTWLSADRDVFEDLAAMR</sequence>
<name>A0A847TVY4_9EURY</name>
<protein>
    <recommendedName>
        <fullName evidence="1">DUF7511 domain-containing protein</fullName>
    </recommendedName>
</protein>
<dbReference type="OrthoDB" id="186853at2157"/>
<dbReference type="GeneID" id="94361964"/>
<feature type="domain" description="DUF7511" evidence="1">
    <location>
        <begin position="17"/>
        <end position="63"/>
    </location>
</feature>
<dbReference type="EMBL" id="WOYG01000001">
    <property type="protein sequence ID" value="NLV10192.1"/>
    <property type="molecule type" value="Genomic_DNA"/>
</dbReference>
<evidence type="ECO:0000259" key="1">
    <source>
        <dbReference type="Pfam" id="PF24351"/>
    </source>
</evidence>
<proteinExistence type="predicted"/>
<dbReference type="InterPro" id="IPR055933">
    <property type="entry name" value="DUF7511"/>
</dbReference>
<evidence type="ECO:0000313" key="2">
    <source>
        <dbReference type="EMBL" id="NLV10192.1"/>
    </source>
</evidence>
<dbReference type="AlphaFoldDB" id="A0A847TVY4"/>